<comment type="similarity">
    <text evidence="1">Belongs to the bleomycin resistance protein family.</text>
</comment>
<dbReference type="SUPFAM" id="SSF54593">
    <property type="entry name" value="Glyoxalase/Bleomycin resistance protein/Dihydroxybiphenyl dioxygenase"/>
    <property type="match status" value="1"/>
</dbReference>
<accession>A0ABU0LIR3</accession>
<name>A0ABU0LIR3_XANAG</name>
<feature type="domain" description="VOC" evidence="4">
    <location>
        <begin position="5"/>
        <end position="115"/>
    </location>
</feature>
<dbReference type="Proteomes" id="UP001241747">
    <property type="component" value="Unassembled WGS sequence"/>
</dbReference>
<dbReference type="PROSITE" id="PS51819">
    <property type="entry name" value="VOC"/>
    <property type="match status" value="1"/>
</dbReference>
<evidence type="ECO:0000313" key="5">
    <source>
        <dbReference type="EMBL" id="MDQ0507019.1"/>
    </source>
</evidence>
<keyword evidence="3" id="KW-0046">Antibiotic resistance</keyword>
<proteinExistence type="inferred from homology"/>
<evidence type="ECO:0000256" key="1">
    <source>
        <dbReference type="ARBA" id="ARBA00011051"/>
    </source>
</evidence>
<dbReference type="CDD" id="cd08349">
    <property type="entry name" value="BLMA_like"/>
    <property type="match status" value="1"/>
</dbReference>
<reference evidence="5 6" key="1">
    <citation type="submission" date="2023-07" db="EMBL/GenBank/DDBJ databases">
        <title>Genomic Encyclopedia of Type Strains, Phase IV (KMG-IV): sequencing the most valuable type-strain genomes for metagenomic binning, comparative biology and taxonomic classification.</title>
        <authorList>
            <person name="Goeker M."/>
        </authorList>
    </citation>
    <scope>NUCLEOTIDE SEQUENCE [LARGE SCALE GENOMIC DNA]</scope>
    <source>
        <strain evidence="5 6">DSM 3770</strain>
    </source>
</reference>
<dbReference type="EMBL" id="JAUSVY010000012">
    <property type="protein sequence ID" value="MDQ0507019.1"/>
    <property type="molecule type" value="Genomic_DNA"/>
</dbReference>
<evidence type="ECO:0000313" key="6">
    <source>
        <dbReference type="Proteomes" id="UP001241747"/>
    </source>
</evidence>
<protein>
    <recommendedName>
        <fullName evidence="2">Bleomycin resistance protein</fullName>
    </recommendedName>
</protein>
<organism evidence="5 6">
    <name type="scientific">Xanthobacter agilis</name>
    <dbReference type="NCBI Taxonomy" id="47492"/>
    <lineage>
        <taxon>Bacteria</taxon>
        <taxon>Pseudomonadati</taxon>
        <taxon>Pseudomonadota</taxon>
        <taxon>Alphaproteobacteria</taxon>
        <taxon>Hyphomicrobiales</taxon>
        <taxon>Xanthobacteraceae</taxon>
        <taxon>Xanthobacter</taxon>
    </lineage>
</organism>
<dbReference type="InterPro" id="IPR037523">
    <property type="entry name" value="VOC_core"/>
</dbReference>
<comment type="caution">
    <text evidence="5">The sequence shown here is derived from an EMBL/GenBank/DDBJ whole genome shotgun (WGS) entry which is preliminary data.</text>
</comment>
<evidence type="ECO:0000256" key="3">
    <source>
        <dbReference type="ARBA" id="ARBA00023251"/>
    </source>
</evidence>
<keyword evidence="6" id="KW-1185">Reference proteome</keyword>
<gene>
    <name evidence="5" type="ORF">QOZ94_003835</name>
</gene>
<evidence type="ECO:0000259" key="4">
    <source>
        <dbReference type="PROSITE" id="PS51819"/>
    </source>
</evidence>
<dbReference type="InterPro" id="IPR000335">
    <property type="entry name" value="Bleomycin-R"/>
</dbReference>
<dbReference type="InterPro" id="IPR029068">
    <property type="entry name" value="Glyas_Bleomycin-R_OHBP_Dase"/>
</dbReference>
<dbReference type="InterPro" id="IPR004360">
    <property type="entry name" value="Glyas_Fos-R_dOase_dom"/>
</dbReference>
<evidence type="ECO:0000256" key="2">
    <source>
        <dbReference type="ARBA" id="ARBA00021572"/>
    </source>
</evidence>
<dbReference type="RefSeq" id="WP_237345891.1">
    <property type="nucleotide sequence ID" value="NZ_JABWGX010000013.1"/>
</dbReference>
<dbReference type="Pfam" id="PF00903">
    <property type="entry name" value="Glyoxalase"/>
    <property type="match status" value="1"/>
</dbReference>
<sequence>MACIRQVCPTFPAADPVASAAWYQDRIGFVVKFTMEGYAIVGRDEVEIHFWRCADKAIAEATSVYVRVDDIDAMRAELERAADGGRISEVADRDWGMREFYVWDPDGNLLRFGVPAGRPGAA</sequence>
<dbReference type="Gene3D" id="3.10.180.10">
    <property type="entry name" value="2,3-Dihydroxybiphenyl 1,2-Dioxygenase, domain 1"/>
    <property type="match status" value="1"/>
</dbReference>